<feature type="chain" id="PRO_5036261009" evidence="1">
    <location>
        <begin position="17"/>
        <end position="111"/>
    </location>
</feature>
<name>A0A8D8IHT2_CULPI</name>
<protein>
    <submittedName>
        <fullName evidence="2">(northern house mosquito) hypothetical protein</fullName>
    </submittedName>
</protein>
<feature type="signal peptide" evidence="1">
    <location>
        <begin position="1"/>
        <end position="16"/>
    </location>
</feature>
<organism evidence="2">
    <name type="scientific">Culex pipiens</name>
    <name type="common">House mosquito</name>
    <dbReference type="NCBI Taxonomy" id="7175"/>
    <lineage>
        <taxon>Eukaryota</taxon>
        <taxon>Metazoa</taxon>
        <taxon>Ecdysozoa</taxon>
        <taxon>Arthropoda</taxon>
        <taxon>Hexapoda</taxon>
        <taxon>Insecta</taxon>
        <taxon>Pterygota</taxon>
        <taxon>Neoptera</taxon>
        <taxon>Endopterygota</taxon>
        <taxon>Diptera</taxon>
        <taxon>Nematocera</taxon>
        <taxon>Culicoidea</taxon>
        <taxon>Culicidae</taxon>
        <taxon>Culicinae</taxon>
        <taxon>Culicini</taxon>
        <taxon>Culex</taxon>
        <taxon>Culex</taxon>
    </lineage>
</organism>
<proteinExistence type="predicted"/>
<accession>A0A8D8IHT2</accession>
<sequence>MCCMAWCCWPLFRCRLLIRLDRGMNSFTSSSRDRFLGSAAIPDGRVVFGFSFQSRFTDSFQCDKLKFTTVQQIEILSNNKNFSLISVRFVSTNQIAKNTEKNKSDWPNDCN</sequence>
<evidence type="ECO:0000313" key="2">
    <source>
        <dbReference type="EMBL" id="CAG6553474.1"/>
    </source>
</evidence>
<dbReference type="AlphaFoldDB" id="A0A8D8IHT2"/>
<dbReference type="EMBL" id="HBUE01144338">
    <property type="protein sequence ID" value="CAG6502238.1"/>
    <property type="molecule type" value="Transcribed_RNA"/>
</dbReference>
<reference evidence="2" key="1">
    <citation type="submission" date="2021-05" db="EMBL/GenBank/DDBJ databases">
        <authorList>
            <person name="Alioto T."/>
            <person name="Alioto T."/>
            <person name="Gomez Garrido J."/>
        </authorList>
    </citation>
    <scope>NUCLEOTIDE SEQUENCE</scope>
</reference>
<dbReference type="EMBL" id="HBUE01109619">
    <property type="protein sequence ID" value="CAG6488241.1"/>
    <property type="molecule type" value="Transcribed_RNA"/>
</dbReference>
<keyword evidence="1" id="KW-0732">Signal</keyword>
<dbReference type="EMBL" id="HBUE01249175">
    <property type="protein sequence ID" value="CAG6553474.1"/>
    <property type="molecule type" value="Transcribed_RNA"/>
</dbReference>
<evidence type="ECO:0000256" key="1">
    <source>
        <dbReference type="SAM" id="SignalP"/>
    </source>
</evidence>